<dbReference type="SMART" id="SM00342">
    <property type="entry name" value="HTH_ARAC"/>
    <property type="match status" value="1"/>
</dbReference>
<comment type="caution">
    <text evidence="5">The sequence shown here is derived from an EMBL/GenBank/DDBJ whole genome shotgun (WGS) entry which is preliminary data.</text>
</comment>
<dbReference type="InterPro" id="IPR018062">
    <property type="entry name" value="HTH_AraC-typ_CS"/>
</dbReference>
<keyword evidence="3" id="KW-0804">Transcription</keyword>
<dbReference type="PANTHER" id="PTHR46796">
    <property type="entry name" value="HTH-TYPE TRANSCRIPTIONAL ACTIVATOR RHAS-RELATED"/>
    <property type="match status" value="1"/>
</dbReference>
<dbReference type="InterPro" id="IPR050204">
    <property type="entry name" value="AraC_XylS_family_regulators"/>
</dbReference>
<dbReference type="SUPFAM" id="SSF46689">
    <property type="entry name" value="Homeodomain-like"/>
    <property type="match status" value="1"/>
</dbReference>
<dbReference type="PROSITE" id="PS00041">
    <property type="entry name" value="HTH_ARAC_FAMILY_1"/>
    <property type="match status" value="1"/>
</dbReference>
<dbReference type="Gene3D" id="1.10.10.60">
    <property type="entry name" value="Homeodomain-like"/>
    <property type="match status" value="1"/>
</dbReference>
<proteinExistence type="predicted"/>
<keyword evidence="6" id="KW-1185">Reference proteome</keyword>
<dbReference type="InterPro" id="IPR018060">
    <property type="entry name" value="HTH_AraC"/>
</dbReference>
<dbReference type="Pfam" id="PF20240">
    <property type="entry name" value="DUF6597"/>
    <property type="match status" value="1"/>
</dbReference>
<evidence type="ECO:0000259" key="4">
    <source>
        <dbReference type="PROSITE" id="PS01124"/>
    </source>
</evidence>
<dbReference type="InterPro" id="IPR046532">
    <property type="entry name" value="DUF6597"/>
</dbReference>
<sequence>MVKQITPCPLLNNCIDNYMFVDIDWSNNKDIDSIWRLIPFGQISALFLYGDLHGYSNHGDSPLIYTPRSFIVGQLTKPLWLSFSGHTRLVKIQFKPAGAQQLIHINLSELTNNPCIPLENLWGYHTSFLLEQLHNAKSDYERAELLNNFFIKKLTPFNLQSTYIDYTLQQLHNNNGNYKLQHLEQKLGISGRQLERIFKTHVGLRPKDISRSIRMNTALTLLSNKPETSLSKLAYELGYYDPAHFSKDFSQLTGLLPSKLKNKPEKELVVTHGKCFYG</sequence>
<feature type="domain" description="HTH araC/xylS-type" evidence="4">
    <location>
        <begin position="161"/>
        <end position="263"/>
    </location>
</feature>
<dbReference type="PANTHER" id="PTHR46796:SF13">
    <property type="entry name" value="HTH-TYPE TRANSCRIPTIONAL ACTIVATOR RHAS"/>
    <property type="match status" value="1"/>
</dbReference>
<dbReference type="PROSITE" id="PS01124">
    <property type="entry name" value="HTH_ARAC_FAMILY_2"/>
    <property type="match status" value="1"/>
</dbReference>
<evidence type="ECO:0000313" key="6">
    <source>
        <dbReference type="Proteomes" id="UP001597118"/>
    </source>
</evidence>
<protein>
    <submittedName>
        <fullName evidence="5">Helix-turn-helix domain-containing protein</fullName>
    </submittedName>
</protein>
<reference evidence="6" key="1">
    <citation type="journal article" date="2019" name="Int. J. Syst. Evol. Microbiol.">
        <title>The Global Catalogue of Microorganisms (GCM) 10K type strain sequencing project: providing services to taxonomists for standard genome sequencing and annotation.</title>
        <authorList>
            <consortium name="The Broad Institute Genomics Platform"/>
            <consortium name="The Broad Institute Genome Sequencing Center for Infectious Disease"/>
            <person name="Wu L."/>
            <person name="Ma J."/>
        </authorList>
    </citation>
    <scope>NUCLEOTIDE SEQUENCE [LARGE SCALE GENOMIC DNA]</scope>
    <source>
        <strain evidence="6">CCUG 53762</strain>
    </source>
</reference>
<dbReference type="Proteomes" id="UP001597118">
    <property type="component" value="Unassembled WGS sequence"/>
</dbReference>
<keyword evidence="2" id="KW-0238">DNA-binding</keyword>
<evidence type="ECO:0000256" key="3">
    <source>
        <dbReference type="ARBA" id="ARBA00023163"/>
    </source>
</evidence>
<evidence type="ECO:0000313" key="5">
    <source>
        <dbReference type="EMBL" id="MFD1628799.1"/>
    </source>
</evidence>
<dbReference type="EMBL" id="JBHUDG010000003">
    <property type="protein sequence ID" value="MFD1628799.1"/>
    <property type="molecule type" value="Genomic_DNA"/>
</dbReference>
<dbReference type="InterPro" id="IPR009057">
    <property type="entry name" value="Homeodomain-like_sf"/>
</dbReference>
<name>A0ABW4I927_9SPHI</name>
<keyword evidence="1" id="KW-0805">Transcription regulation</keyword>
<evidence type="ECO:0000256" key="2">
    <source>
        <dbReference type="ARBA" id="ARBA00023125"/>
    </source>
</evidence>
<evidence type="ECO:0000256" key="1">
    <source>
        <dbReference type="ARBA" id="ARBA00023015"/>
    </source>
</evidence>
<dbReference type="RefSeq" id="WP_379661184.1">
    <property type="nucleotide sequence ID" value="NZ_JBHUDG010000003.1"/>
</dbReference>
<dbReference type="Pfam" id="PF12833">
    <property type="entry name" value="HTH_18"/>
    <property type="match status" value="1"/>
</dbReference>
<accession>A0ABW4I927</accession>
<organism evidence="5 6">
    <name type="scientific">Pseudopedobacter beijingensis</name>
    <dbReference type="NCBI Taxonomy" id="1207056"/>
    <lineage>
        <taxon>Bacteria</taxon>
        <taxon>Pseudomonadati</taxon>
        <taxon>Bacteroidota</taxon>
        <taxon>Sphingobacteriia</taxon>
        <taxon>Sphingobacteriales</taxon>
        <taxon>Sphingobacteriaceae</taxon>
        <taxon>Pseudopedobacter</taxon>
    </lineage>
</organism>
<gene>
    <name evidence="5" type="ORF">ACFSAH_02865</name>
</gene>